<evidence type="ECO:0000256" key="1">
    <source>
        <dbReference type="SAM" id="Phobius"/>
    </source>
</evidence>
<name>A0A0E0N6M8_ORYRU</name>
<keyword evidence="3" id="KW-1185">Reference proteome</keyword>
<evidence type="ECO:0000313" key="2">
    <source>
        <dbReference type="EnsemblPlants" id="ORUFI01G44830.1"/>
    </source>
</evidence>
<feature type="transmembrane region" description="Helical" evidence="1">
    <location>
        <begin position="268"/>
        <end position="292"/>
    </location>
</feature>
<dbReference type="PANTHER" id="PTHR46477">
    <property type="entry name" value="CYSTEINE/HISTIDINE-RICH C1 DOMAIN FAMILY PROTEIN"/>
    <property type="match status" value="1"/>
</dbReference>
<dbReference type="Proteomes" id="UP000008022">
    <property type="component" value="Unassembled WGS sequence"/>
</dbReference>
<keyword evidence="1" id="KW-0472">Membrane</keyword>
<dbReference type="PANTHER" id="PTHR46477:SF15">
    <property type="entry name" value="CYSTEINE_HISTIDINE-RICH C1 DOMAIN PROTEIN"/>
    <property type="match status" value="1"/>
</dbReference>
<reference evidence="3" key="1">
    <citation type="submission" date="2013-06" db="EMBL/GenBank/DDBJ databases">
        <authorList>
            <person name="Zhao Q."/>
        </authorList>
    </citation>
    <scope>NUCLEOTIDE SEQUENCE</scope>
    <source>
        <strain evidence="3">cv. W1943</strain>
    </source>
</reference>
<dbReference type="SUPFAM" id="SSF57889">
    <property type="entry name" value="Cysteine-rich domain"/>
    <property type="match status" value="1"/>
</dbReference>
<organism evidence="2 3">
    <name type="scientific">Oryza rufipogon</name>
    <name type="common">Brownbeard rice</name>
    <name type="synonym">Asian wild rice</name>
    <dbReference type="NCBI Taxonomy" id="4529"/>
    <lineage>
        <taxon>Eukaryota</taxon>
        <taxon>Viridiplantae</taxon>
        <taxon>Streptophyta</taxon>
        <taxon>Embryophyta</taxon>
        <taxon>Tracheophyta</taxon>
        <taxon>Spermatophyta</taxon>
        <taxon>Magnoliopsida</taxon>
        <taxon>Liliopsida</taxon>
        <taxon>Poales</taxon>
        <taxon>Poaceae</taxon>
        <taxon>BOP clade</taxon>
        <taxon>Oryzoideae</taxon>
        <taxon>Oryzeae</taxon>
        <taxon>Oryzinae</taxon>
        <taxon>Oryza</taxon>
    </lineage>
</organism>
<evidence type="ECO:0008006" key="4">
    <source>
        <dbReference type="Google" id="ProtNLM"/>
    </source>
</evidence>
<dbReference type="OMA" id="IHVACAN"/>
<protein>
    <recommendedName>
        <fullName evidence="4">DC1 domain-containing protein</fullName>
    </recommendedName>
</protein>
<reference evidence="2" key="2">
    <citation type="submission" date="2015-06" db="UniProtKB">
        <authorList>
            <consortium name="EnsemblPlants"/>
        </authorList>
    </citation>
    <scope>IDENTIFICATION</scope>
</reference>
<keyword evidence="1" id="KW-1133">Transmembrane helix</keyword>
<accession>A0A0E0N6M8</accession>
<dbReference type="STRING" id="4529.A0A0E0N6M8"/>
<evidence type="ECO:0000313" key="3">
    <source>
        <dbReference type="Proteomes" id="UP000008022"/>
    </source>
</evidence>
<dbReference type="EnsemblPlants" id="ORUFI01G44830.1">
    <property type="protein sequence ID" value="ORUFI01G44830.1"/>
    <property type="gene ID" value="ORUFI01G44830"/>
</dbReference>
<dbReference type="InterPro" id="IPR046349">
    <property type="entry name" value="C1-like_sf"/>
</dbReference>
<sequence>MTGHSKLRAPEHHDHELTLTAGKESFRCDGCKEHGYHMRYVCKLGGCRAGFHLHEACAQHRFGDSYQDPFKRYSLVFHKSLPRYSPGRHLPSPNIKDFGYIAENSKLVYVNGYAYVRDIGRLRTLLKRGRVLHPCCAALPKVIEAEGSVTKLRLTRKLRSPCCKCRHVKLGDRRHTWGYVSDGGGGAGVVQIHVACANDLFREEYEGARLQQQQRTRVERLKARLVNMLRGAATGGGGGVMILPQLPTGVPEESSPSPWTMDSPVVKALLWTICTVGAVITGNPVGISNFFLTL</sequence>
<proteinExistence type="predicted"/>
<keyword evidence="1" id="KW-0812">Transmembrane</keyword>
<dbReference type="Gramene" id="ORUFI01G44830.1">
    <property type="protein sequence ID" value="ORUFI01G44830.1"/>
    <property type="gene ID" value="ORUFI01G44830"/>
</dbReference>
<dbReference type="HOGENOM" id="CLU_1067052_0_0_1"/>
<feature type="transmembrane region" description="Helical" evidence="1">
    <location>
        <begin position="225"/>
        <end position="248"/>
    </location>
</feature>
<dbReference type="AlphaFoldDB" id="A0A0E0N6M8"/>